<keyword evidence="2" id="KW-1185">Reference proteome</keyword>
<proteinExistence type="predicted"/>
<protein>
    <submittedName>
        <fullName evidence="1">Uncharacterized protein</fullName>
    </submittedName>
</protein>
<evidence type="ECO:0000313" key="2">
    <source>
        <dbReference type="Proteomes" id="UP001159427"/>
    </source>
</evidence>
<organism evidence="1 2">
    <name type="scientific">Porites evermanni</name>
    <dbReference type="NCBI Taxonomy" id="104178"/>
    <lineage>
        <taxon>Eukaryota</taxon>
        <taxon>Metazoa</taxon>
        <taxon>Cnidaria</taxon>
        <taxon>Anthozoa</taxon>
        <taxon>Hexacorallia</taxon>
        <taxon>Scleractinia</taxon>
        <taxon>Fungiina</taxon>
        <taxon>Poritidae</taxon>
        <taxon>Porites</taxon>
    </lineage>
</organism>
<gene>
    <name evidence="1" type="ORF">PEVE_00011130</name>
</gene>
<name>A0ABN8LHT8_9CNID</name>
<dbReference type="EMBL" id="CALNXI010000018">
    <property type="protein sequence ID" value="CAH3015026.1"/>
    <property type="molecule type" value="Genomic_DNA"/>
</dbReference>
<comment type="caution">
    <text evidence="1">The sequence shown here is derived from an EMBL/GenBank/DDBJ whole genome shotgun (WGS) entry which is preliminary data.</text>
</comment>
<dbReference type="Proteomes" id="UP001159427">
    <property type="component" value="Unassembled WGS sequence"/>
</dbReference>
<sequence>LRECADVPKGNGELPGLSLILFHSNDTKTIQNSDNQGKLFRAVKNLLVETKSLCFSDYTDKSALANDIGKYFVQKISRLREERDQGYVPNDQSYVLDDSDVNSDSTIPPTRIEAFELLAEDDVRSCLGPLLFVVYASKPL</sequence>
<evidence type="ECO:0000313" key="1">
    <source>
        <dbReference type="EMBL" id="CAH3015026.1"/>
    </source>
</evidence>
<accession>A0ABN8LHT8</accession>
<reference evidence="1 2" key="1">
    <citation type="submission" date="2022-05" db="EMBL/GenBank/DDBJ databases">
        <authorList>
            <consortium name="Genoscope - CEA"/>
            <person name="William W."/>
        </authorList>
    </citation>
    <scope>NUCLEOTIDE SEQUENCE [LARGE SCALE GENOMIC DNA]</scope>
</reference>
<feature type="non-terminal residue" evidence="1">
    <location>
        <position position="1"/>
    </location>
</feature>